<feature type="domain" description="DALR anticodon binding" evidence="13">
    <location>
        <begin position="462"/>
        <end position="578"/>
    </location>
</feature>
<evidence type="ECO:0000313" key="16">
    <source>
        <dbReference type="Proteomes" id="UP000244884"/>
    </source>
</evidence>
<dbReference type="CDD" id="cd07956">
    <property type="entry name" value="Anticodon_Ia_Arg"/>
    <property type="match status" value="1"/>
</dbReference>
<evidence type="ECO:0000256" key="8">
    <source>
        <dbReference type="ARBA" id="ARBA00022917"/>
    </source>
</evidence>
<dbReference type="OrthoDB" id="9803211at2"/>
<keyword evidence="8 11" id="KW-0648">Protein biosynthesis</keyword>
<dbReference type="GO" id="GO:0005737">
    <property type="term" value="C:cytoplasm"/>
    <property type="evidence" value="ECO:0007669"/>
    <property type="project" value="UniProtKB-SubCell"/>
</dbReference>
<dbReference type="PROSITE" id="PS00178">
    <property type="entry name" value="AA_TRNA_LIGASE_I"/>
    <property type="match status" value="1"/>
</dbReference>
<dbReference type="HAMAP" id="MF_00123">
    <property type="entry name" value="Arg_tRNA_synth"/>
    <property type="match status" value="1"/>
</dbReference>
<keyword evidence="6 11" id="KW-0547">Nucleotide-binding</keyword>
<evidence type="ECO:0000256" key="1">
    <source>
        <dbReference type="ARBA" id="ARBA00004496"/>
    </source>
</evidence>
<dbReference type="EC" id="6.1.1.19" evidence="11"/>
<dbReference type="Pfam" id="PF05746">
    <property type="entry name" value="DALR_1"/>
    <property type="match status" value="1"/>
</dbReference>
<evidence type="ECO:0000256" key="11">
    <source>
        <dbReference type="HAMAP-Rule" id="MF_00123"/>
    </source>
</evidence>
<dbReference type="EMBL" id="CP029161">
    <property type="protein sequence ID" value="AWH90536.1"/>
    <property type="molecule type" value="Genomic_DNA"/>
</dbReference>
<dbReference type="Gene3D" id="3.30.1360.70">
    <property type="entry name" value="Arginyl tRNA synthetase N-terminal domain"/>
    <property type="match status" value="1"/>
</dbReference>
<dbReference type="RefSeq" id="WP_158341309.1">
    <property type="nucleotide sequence ID" value="NZ_CP029161.1"/>
</dbReference>
<dbReference type="GO" id="GO:0006420">
    <property type="term" value="P:arginyl-tRNA aminoacylation"/>
    <property type="evidence" value="ECO:0007669"/>
    <property type="project" value="UniProtKB-UniRule"/>
</dbReference>
<feature type="short sequence motif" description="'HIGH' region" evidence="11">
    <location>
        <begin position="121"/>
        <end position="131"/>
    </location>
</feature>
<sequence>MNIKYIIKKDIEQALSKISDKNYKPLIMLTKNSKFGHYQVNNLIKISNSFNIKPNDLFEKIILFFKKNYMYEKINFSEPGFINIFINSSWLSEELEKIFFSPRLGIKRFSPKNIIVDYSAPNIAKEMHIGHLRSTIIGDVMARTLEFLGHNVIRANHIGDWGTQFGILIAYLKYEKLINKLQNNLLTLKDLEHIYCKSKNKYDSDEFFSKKSREYVVKLQNGDKKCHSIWKKLVYITMNENYKIYKKLNVTLKKEHTMGESTYKKMLLKIVQDLKRKKIAIEKNGTTIVYLDEFKNKSGNSMGVIVQKRDKGFLYSTTDIACLKYRYEKLHADRVIYYIDSRQHQHLLQVWIIAKKANYIPENLLLEHHMFGMMLSKNKRPFKTRDGNTIKLSDFLNEAINRAKKLILTKKPHLTHKKIIKLANTIGISAIKYADLSKNRSTNYIFDWDKMINFEGNTAPYIQYAYTRIMSILKKSTISIHKLKQKVLLNKPSEINLAIKILEFEEIILLIADKGTPHVMCKYLYELATYFSNFYEECSILFCKKIKICKSRLKLSFLTARTLKKGLNILGIKTVKKM</sequence>
<evidence type="ECO:0000256" key="2">
    <source>
        <dbReference type="ARBA" id="ARBA00005594"/>
    </source>
</evidence>
<comment type="subunit">
    <text evidence="3 11">Monomer.</text>
</comment>
<comment type="similarity">
    <text evidence="2 11 12">Belongs to the class-I aminoacyl-tRNA synthetase family.</text>
</comment>
<comment type="catalytic activity">
    <reaction evidence="10 11">
        <text>tRNA(Arg) + L-arginine + ATP = L-arginyl-tRNA(Arg) + AMP + diphosphate</text>
        <dbReference type="Rhea" id="RHEA:20301"/>
        <dbReference type="Rhea" id="RHEA-COMP:9658"/>
        <dbReference type="Rhea" id="RHEA-COMP:9673"/>
        <dbReference type="ChEBI" id="CHEBI:30616"/>
        <dbReference type="ChEBI" id="CHEBI:32682"/>
        <dbReference type="ChEBI" id="CHEBI:33019"/>
        <dbReference type="ChEBI" id="CHEBI:78442"/>
        <dbReference type="ChEBI" id="CHEBI:78513"/>
        <dbReference type="ChEBI" id="CHEBI:456215"/>
        <dbReference type="EC" id="6.1.1.19"/>
    </reaction>
</comment>
<dbReference type="GO" id="GO:0005524">
    <property type="term" value="F:ATP binding"/>
    <property type="evidence" value="ECO:0007669"/>
    <property type="project" value="UniProtKB-UniRule"/>
</dbReference>
<keyword evidence="7 11" id="KW-0067">ATP-binding</keyword>
<reference evidence="15 16" key="1">
    <citation type="submission" date="2018-04" db="EMBL/GenBank/DDBJ databases">
        <title>Genome sequence of Buchnera aphidicola from Melaphis sacchari.</title>
        <authorList>
            <person name="Geib S.M."/>
            <person name="Palmer N.A."/>
            <person name="Sattler S.E."/>
            <person name="Sarath G."/>
        </authorList>
    </citation>
    <scope>NUCLEOTIDE SEQUENCE [LARGE SCALE GENOMIC DNA]</scope>
    <source>
        <strain evidence="15 16">LSU</strain>
    </source>
</reference>
<feature type="domain" description="Arginyl tRNA synthetase N-terminal" evidence="14">
    <location>
        <begin position="5"/>
        <end position="86"/>
    </location>
</feature>
<dbReference type="NCBIfam" id="TIGR00456">
    <property type="entry name" value="argS"/>
    <property type="match status" value="1"/>
</dbReference>
<dbReference type="GO" id="GO:0004814">
    <property type="term" value="F:arginine-tRNA ligase activity"/>
    <property type="evidence" value="ECO:0007669"/>
    <property type="project" value="UniProtKB-UniRule"/>
</dbReference>
<dbReference type="InterPro" id="IPR035684">
    <property type="entry name" value="ArgRS_core"/>
</dbReference>
<dbReference type="AlphaFoldDB" id="A0A2U8DFF8"/>
<dbReference type="SUPFAM" id="SSF52374">
    <property type="entry name" value="Nucleotidylyl transferase"/>
    <property type="match status" value="1"/>
</dbReference>
<keyword evidence="5 11" id="KW-0436">Ligase</keyword>
<evidence type="ECO:0000259" key="13">
    <source>
        <dbReference type="SMART" id="SM00836"/>
    </source>
</evidence>
<dbReference type="Gene3D" id="1.10.730.10">
    <property type="entry name" value="Isoleucyl-tRNA Synthetase, Domain 1"/>
    <property type="match status" value="1"/>
</dbReference>
<dbReference type="SUPFAM" id="SSF55190">
    <property type="entry name" value="Arginyl-tRNA synthetase (ArgRS), N-terminal 'additional' domain"/>
    <property type="match status" value="1"/>
</dbReference>
<comment type="subcellular location">
    <subcellularLocation>
        <location evidence="1 11">Cytoplasm</location>
    </subcellularLocation>
</comment>
<evidence type="ECO:0000256" key="6">
    <source>
        <dbReference type="ARBA" id="ARBA00022741"/>
    </source>
</evidence>
<dbReference type="FunFam" id="1.10.730.10:FF:000006">
    <property type="entry name" value="Arginyl-tRNA synthetase 2, mitochondrial"/>
    <property type="match status" value="1"/>
</dbReference>
<evidence type="ECO:0000259" key="14">
    <source>
        <dbReference type="SMART" id="SM01016"/>
    </source>
</evidence>
<dbReference type="InterPro" id="IPR009080">
    <property type="entry name" value="tRNAsynth_Ia_anticodon-bd"/>
</dbReference>
<organism evidence="15 16">
    <name type="scientific">Buchnera aphidicola</name>
    <name type="common">Melanaphis sacchari</name>
    <dbReference type="NCBI Taxonomy" id="2173854"/>
    <lineage>
        <taxon>Bacteria</taxon>
        <taxon>Pseudomonadati</taxon>
        <taxon>Pseudomonadota</taxon>
        <taxon>Gammaproteobacteria</taxon>
        <taxon>Enterobacterales</taxon>
        <taxon>Erwiniaceae</taxon>
        <taxon>Buchnera</taxon>
    </lineage>
</organism>
<evidence type="ECO:0000313" key="15">
    <source>
        <dbReference type="EMBL" id="AWH90536.1"/>
    </source>
</evidence>
<dbReference type="InterPro" id="IPR001412">
    <property type="entry name" value="aa-tRNA-synth_I_CS"/>
</dbReference>
<dbReference type="PANTHER" id="PTHR11956">
    <property type="entry name" value="ARGINYL-TRNA SYNTHETASE"/>
    <property type="match status" value="1"/>
</dbReference>
<evidence type="ECO:0000256" key="7">
    <source>
        <dbReference type="ARBA" id="ARBA00022840"/>
    </source>
</evidence>
<evidence type="ECO:0000256" key="4">
    <source>
        <dbReference type="ARBA" id="ARBA00022490"/>
    </source>
</evidence>
<evidence type="ECO:0000256" key="9">
    <source>
        <dbReference type="ARBA" id="ARBA00023146"/>
    </source>
</evidence>
<dbReference type="CDD" id="cd00671">
    <property type="entry name" value="ArgRS_core"/>
    <property type="match status" value="1"/>
</dbReference>
<dbReference type="FunFam" id="3.40.50.620:FF:000030">
    <property type="entry name" value="Arginine--tRNA ligase"/>
    <property type="match status" value="1"/>
</dbReference>
<dbReference type="InterPro" id="IPR014729">
    <property type="entry name" value="Rossmann-like_a/b/a_fold"/>
</dbReference>
<dbReference type="InterPro" id="IPR001278">
    <property type="entry name" value="Arg-tRNA-ligase"/>
</dbReference>
<evidence type="ECO:0000256" key="5">
    <source>
        <dbReference type="ARBA" id="ARBA00022598"/>
    </source>
</evidence>
<keyword evidence="4 11" id="KW-0963">Cytoplasm</keyword>
<evidence type="ECO:0000256" key="3">
    <source>
        <dbReference type="ARBA" id="ARBA00011245"/>
    </source>
</evidence>
<dbReference type="PANTHER" id="PTHR11956:SF5">
    <property type="entry name" value="ARGININE--TRNA LIGASE, CYTOPLASMIC"/>
    <property type="match status" value="1"/>
</dbReference>
<name>A0A2U8DFF8_9GAMM</name>
<dbReference type="Pfam" id="PF03485">
    <property type="entry name" value="Arg_tRNA_synt_N"/>
    <property type="match status" value="1"/>
</dbReference>
<evidence type="ECO:0000256" key="10">
    <source>
        <dbReference type="ARBA" id="ARBA00049339"/>
    </source>
</evidence>
<dbReference type="SUPFAM" id="SSF47323">
    <property type="entry name" value="Anticodon-binding domain of a subclass of class I aminoacyl-tRNA synthetases"/>
    <property type="match status" value="1"/>
</dbReference>
<dbReference type="Gene3D" id="3.40.50.620">
    <property type="entry name" value="HUPs"/>
    <property type="match status" value="1"/>
</dbReference>
<evidence type="ECO:0000256" key="12">
    <source>
        <dbReference type="RuleBase" id="RU363038"/>
    </source>
</evidence>
<dbReference type="SMART" id="SM01016">
    <property type="entry name" value="Arg_tRNA_synt_N"/>
    <property type="match status" value="1"/>
</dbReference>
<gene>
    <name evidence="11" type="primary">argS</name>
    <name evidence="15" type="ORF">DD681_01810</name>
</gene>
<dbReference type="Pfam" id="PF00750">
    <property type="entry name" value="tRNA-synt_1d"/>
    <property type="match status" value="1"/>
</dbReference>
<proteinExistence type="inferred from homology"/>
<dbReference type="InterPro" id="IPR005148">
    <property type="entry name" value="Arg-tRNA-synth_N"/>
</dbReference>
<dbReference type="InterPro" id="IPR008909">
    <property type="entry name" value="DALR_anticod-bd"/>
</dbReference>
<dbReference type="PRINTS" id="PR01038">
    <property type="entry name" value="TRNASYNTHARG"/>
</dbReference>
<dbReference type="Proteomes" id="UP000244884">
    <property type="component" value="Chromosome"/>
</dbReference>
<dbReference type="InterPro" id="IPR036695">
    <property type="entry name" value="Arg-tRNA-synth_N_sf"/>
</dbReference>
<dbReference type="SMART" id="SM00836">
    <property type="entry name" value="DALR_1"/>
    <property type="match status" value="1"/>
</dbReference>
<accession>A0A2U8DFF8</accession>
<protein>
    <recommendedName>
        <fullName evidence="11">Arginine--tRNA ligase</fullName>
        <ecNumber evidence="11">6.1.1.19</ecNumber>
    </recommendedName>
    <alternativeName>
        <fullName evidence="11">Arginyl-tRNA synthetase</fullName>
        <shortName evidence="11">ArgRS</shortName>
    </alternativeName>
</protein>
<keyword evidence="9 11" id="KW-0030">Aminoacyl-tRNA synthetase</keyword>